<name>A0A0E9WS55_ANGAN</name>
<protein>
    <submittedName>
        <fullName evidence="1">Uncharacterized protein</fullName>
    </submittedName>
</protein>
<evidence type="ECO:0000313" key="1">
    <source>
        <dbReference type="EMBL" id="JAH92288.1"/>
    </source>
</evidence>
<organism evidence="1">
    <name type="scientific">Anguilla anguilla</name>
    <name type="common">European freshwater eel</name>
    <name type="synonym">Muraena anguilla</name>
    <dbReference type="NCBI Taxonomy" id="7936"/>
    <lineage>
        <taxon>Eukaryota</taxon>
        <taxon>Metazoa</taxon>
        <taxon>Chordata</taxon>
        <taxon>Craniata</taxon>
        <taxon>Vertebrata</taxon>
        <taxon>Euteleostomi</taxon>
        <taxon>Actinopterygii</taxon>
        <taxon>Neopterygii</taxon>
        <taxon>Teleostei</taxon>
        <taxon>Anguilliformes</taxon>
        <taxon>Anguillidae</taxon>
        <taxon>Anguilla</taxon>
    </lineage>
</organism>
<reference evidence="1" key="1">
    <citation type="submission" date="2014-11" db="EMBL/GenBank/DDBJ databases">
        <authorList>
            <person name="Amaro Gonzalez C."/>
        </authorList>
    </citation>
    <scope>NUCLEOTIDE SEQUENCE</scope>
</reference>
<accession>A0A0E9WS55</accession>
<sequence>MMYVTVCEGIVLVNLAFTQINIPIYNLKVTDPDSYSVAA</sequence>
<dbReference type="EMBL" id="GBXM01016289">
    <property type="protein sequence ID" value="JAH92288.1"/>
    <property type="molecule type" value="Transcribed_RNA"/>
</dbReference>
<reference evidence="1" key="2">
    <citation type="journal article" date="2015" name="Fish Shellfish Immunol.">
        <title>Early steps in the European eel (Anguilla anguilla)-Vibrio vulnificus interaction in the gills: Role of the RtxA13 toxin.</title>
        <authorList>
            <person name="Callol A."/>
            <person name="Pajuelo D."/>
            <person name="Ebbesson L."/>
            <person name="Teles M."/>
            <person name="MacKenzie S."/>
            <person name="Amaro C."/>
        </authorList>
    </citation>
    <scope>NUCLEOTIDE SEQUENCE</scope>
</reference>
<dbReference type="AlphaFoldDB" id="A0A0E9WS55"/>
<proteinExistence type="predicted"/>